<comment type="caution">
    <text evidence="3">The sequence shown here is derived from an EMBL/GenBank/DDBJ whole genome shotgun (WGS) entry which is preliminary data.</text>
</comment>
<dbReference type="EMBL" id="JABFDY010000001">
    <property type="protein sequence ID" value="KAF7711905.1"/>
    <property type="molecule type" value="Genomic_DNA"/>
</dbReference>
<dbReference type="Pfam" id="PF00568">
    <property type="entry name" value="WH1"/>
    <property type="match status" value="1"/>
</dbReference>
<feature type="domain" description="WH1" evidence="2">
    <location>
        <begin position="20"/>
        <end position="132"/>
    </location>
</feature>
<reference evidence="3" key="1">
    <citation type="submission" date="2020-08" db="EMBL/GenBank/DDBJ databases">
        <title>Chromosome-level assembly of Southern catfish (Silurus meridionalis) provides insights into visual adaptation to the nocturnal and benthic lifestyles.</title>
        <authorList>
            <person name="Zhang Y."/>
            <person name="Wang D."/>
            <person name="Peng Z."/>
        </authorList>
    </citation>
    <scope>NUCLEOTIDE SEQUENCE</scope>
    <source>
        <strain evidence="3">SWU-2019-XX</strain>
        <tissue evidence="3">Muscle</tissue>
    </source>
</reference>
<organism evidence="3 4">
    <name type="scientific">Silurus meridionalis</name>
    <name type="common">Southern catfish</name>
    <name type="synonym">Silurus soldatovi meridionalis</name>
    <dbReference type="NCBI Taxonomy" id="175797"/>
    <lineage>
        <taxon>Eukaryota</taxon>
        <taxon>Metazoa</taxon>
        <taxon>Chordata</taxon>
        <taxon>Craniata</taxon>
        <taxon>Vertebrata</taxon>
        <taxon>Euteleostomi</taxon>
        <taxon>Actinopterygii</taxon>
        <taxon>Neopterygii</taxon>
        <taxon>Teleostei</taxon>
        <taxon>Ostariophysi</taxon>
        <taxon>Siluriformes</taxon>
        <taxon>Siluridae</taxon>
        <taxon>Silurus</taxon>
    </lineage>
</organism>
<dbReference type="SUPFAM" id="SSF50729">
    <property type="entry name" value="PH domain-like"/>
    <property type="match status" value="1"/>
</dbReference>
<evidence type="ECO:0000259" key="2">
    <source>
        <dbReference type="PROSITE" id="PS50229"/>
    </source>
</evidence>
<dbReference type="CDD" id="cd01205">
    <property type="entry name" value="EVH1_WASP-like"/>
    <property type="match status" value="1"/>
</dbReference>
<evidence type="ECO:0000256" key="1">
    <source>
        <dbReference type="SAM" id="MobiDB-lite"/>
    </source>
</evidence>
<dbReference type="PROSITE" id="PS50229">
    <property type="entry name" value="WH1"/>
    <property type="match status" value="1"/>
</dbReference>
<feature type="region of interest" description="Disordered" evidence="1">
    <location>
        <begin position="170"/>
        <end position="224"/>
    </location>
</feature>
<proteinExistence type="predicted"/>
<sequence length="264" mass="29125">MSRVFNTHLSTRENSLICNLLGFNCTASACSIAQLCLATACEGQKPEWRIYSCGVVCLVQDKTLHSTFIRLFCLKKARLLWEQELYSPFIYSTPRPFFHTFQSDECWAGLNFSDEDEASEFHTAVQKCITSTKARPAFVRTHSLDSSSGWLLKNKLNTCLTLSRVASPKAAPSAKSGVTNTLSLAQRKGPLPPIPSNRDSAKSKPPDLHDLEQSASIPLAPPFPAPNLNTHLTAIKKSASFSPGRNPSLTIEMQQRSVHITDDT</sequence>
<evidence type="ECO:0000313" key="4">
    <source>
        <dbReference type="Proteomes" id="UP000606274"/>
    </source>
</evidence>
<feature type="compositionally biased region" description="Polar residues" evidence="1">
    <location>
        <begin position="239"/>
        <end position="258"/>
    </location>
</feature>
<dbReference type="InterPro" id="IPR000697">
    <property type="entry name" value="WH1/EVH1_dom"/>
</dbReference>
<dbReference type="InterPro" id="IPR011993">
    <property type="entry name" value="PH-like_dom_sf"/>
</dbReference>
<feature type="region of interest" description="Disordered" evidence="1">
    <location>
        <begin position="239"/>
        <end position="264"/>
    </location>
</feature>
<evidence type="ECO:0000313" key="3">
    <source>
        <dbReference type="EMBL" id="KAF7711905.1"/>
    </source>
</evidence>
<feature type="compositionally biased region" description="Basic and acidic residues" evidence="1">
    <location>
        <begin position="199"/>
        <end position="212"/>
    </location>
</feature>
<protein>
    <recommendedName>
        <fullName evidence="2">WH1 domain-containing protein</fullName>
    </recommendedName>
</protein>
<gene>
    <name evidence="3" type="ORF">HF521_000916</name>
</gene>
<dbReference type="Gene3D" id="2.30.29.30">
    <property type="entry name" value="Pleckstrin-homology domain (PH domain)/Phosphotyrosine-binding domain (PTB)"/>
    <property type="match status" value="1"/>
</dbReference>
<keyword evidence="4" id="KW-1185">Reference proteome</keyword>
<dbReference type="SMART" id="SM00461">
    <property type="entry name" value="WH1"/>
    <property type="match status" value="1"/>
</dbReference>
<accession>A0A8T0BY82</accession>
<dbReference type="Proteomes" id="UP000606274">
    <property type="component" value="Unassembled WGS sequence"/>
</dbReference>
<dbReference type="InterPro" id="IPR033927">
    <property type="entry name" value="WASPfam_EVH1"/>
</dbReference>
<dbReference type="AlphaFoldDB" id="A0A8T0BY82"/>
<dbReference type="FunFam" id="2.30.29.30:FF:000130">
    <property type="entry name" value="neural Wiskott-Aldrich syndrome protein"/>
    <property type="match status" value="1"/>
</dbReference>
<dbReference type="OrthoDB" id="8963340at2759"/>
<dbReference type="PROSITE" id="PS51257">
    <property type="entry name" value="PROKAR_LIPOPROTEIN"/>
    <property type="match status" value="1"/>
</dbReference>
<name>A0A8T0BY82_SILME</name>